<sequence>MGKKETVMASSLLFFMKNIVIPILGAVSIVSIGAVAWLLASPPSVDPRLVKLESDLKEARQTIAQLKADLAKESTRHTANITPGGNLALSQTANSTLATTSSEKQNLSQLYSTPAMRAVIDQQQAAQIEVGYAQLFEQLRLTPEERAHLKNLLTARQKVFTDYNVQLLDPNLSPERRQQLIEEARNQHSVYEATIKQFLNDENDWNTFAHWENTKTERTQFNSVGRGLFEASSEPLSQQQEQQLIDLMAEVRMSPSSVGGLNDQTGTDPNRLTDDVIAQQLQQIETNNRIVAERAQSFLTPAQQLTLQNYLTQTQTMAKSGIEMSKMILRGANK</sequence>
<evidence type="ECO:0000313" key="3">
    <source>
        <dbReference type="EMBL" id="SKB01107.1"/>
    </source>
</evidence>
<evidence type="ECO:0000256" key="2">
    <source>
        <dbReference type="SAM" id="Phobius"/>
    </source>
</evidence>
<dbReference type="EMBL" id="FUYE01000011">
    <property type="protein sequence ID" value="SKB01107.1"/>
    <property type="molecule type" value="Genomic_DNA"/>
</dbReference>
<feature type="transmembrane region" description="Helical" evidence="2">
    <location>
        <begin position="12"/>
        <end position="39"/>
    </location>
</feature>
<keyword evidence="4" id="KW-1185">Reference proteome</keyword>
<protein>
    <submittedName>
        <fullName evidence="3">Uncharacterized protein</fullName>
    </submittedName>
</protein>
<keyword evidence="2" id="KW-0812">Transmembrane</keyword>
<keyword evidence="2" id="KW-1133">Transmembrane helix</keyword>
<reference evidence="4" key="1">
    <citation type="submission" date="2017-02" db="EMBL/GenBank/DDBJ databases">
        <authorList>
            <person name="Varghese N."/>
            <person name="Submissions S."/>
        </authorList>
    </citation>
    <scope>NUCLEOTIDE SEQUENCE [LARGE SCALE GENOMIC DNA]</scope>
    <source>
        <strain evidence="4">ATCC 700200</strain>
    </source>
</reference>
<feature type="coiled-coil region" evidence="1">
    <location>
        <begin position="49"/>
        <end position="76"/>
    </location>
</feature>
<accession>A0A1T4YGZ9</accession>
<evidence type="ECO:0000256" key="1">
    <source>
        <dbReference type="SAM" id="Coils"/>
    </source>
</evidence>
<proteinExistence type="predicted"/>
<gene>
    <name evidence="3" type="ORF">SAMN02745166_03310</name>
</gene>
<dbReference type="AlphaFoldDB" id="A0A1T4YGZ9"/>
<dbReference type="Proteomes" id="UP000190774">
    <property type="component" value="Unassembled WGS sequence"/>
</dbReference>
<evidence type="ECO:0000313" key="4">
    <source>
        <dbReference type="Proteomes" id="UP000190774"/>
    </source>
</evidence>
<keyword evidence="1" id="KW-0175">Coiled coil</keyword>
<dbReference type="STRING" id="48467.SAMN02745166_03310"/>
<name>A0A1T4YGZ9_9BACT</name>
<keyword evidence="2" id="KW-0472">Membrane</keyword>
<organism evidence="3 4">
    <name type="scientific">Prosthecobacter debontii</name>
    <dbReference type="NCBI Taxonomy" id="48467"/>
    <lineage>
        <taxon>Bacteria</taxon>
        <taxon>Pseudomonadati</taxon>
        <taxon>Verrucomicrobiota</taxon>
        <taxon>Verrucomicrobiia</taxon>
        <taxon>Verrucomicrobiales</taxon>
        <taxon>Verrucomicrobiaceae</taxon>
        <taxon>Prosthecobacter</taxon>
    </lineage>
</organism>